<proteinExistence type="predicted"/>
<dbReference type="Proteomes" id="UP000318380">
    <property type="component" value="Unassembled WGS sequence"/>
</dbReference>
<dbReference type="AlphaFoldDB" id="A0A561B2B8"/>
<organism evidence="1 2">
    <name type="scientific">Kribbella amoyensis</name>
    <dbReference type="NCBI Taxonomy" id="996641"/>
    <lineage>
        <taxon>Bacteria</taxon>
        <taxon>Bacillati</taxon>
        <taxon>Actinomycetota</taxon>
        <taxon>Actinomycetes</taxon>
        <taxon>Propionibacteriales</taxon>
        <taxon>Kribbellaceae</taxon>
        <taxon>Kribbella</taxon>
    </lineage>
</organism>
<dbReference type="RefSeq" id="WP_145814216.1">
    <property type="nucleotide sequence ID" value="NZ_VIVK01000003.1"/>
</dbReference>
<protein>
    <submittedName>
        <fullName evidence="1">Uncharacterized protein</fullName>
    </submittedName>
</protein>
<dbReference type="OrthoDB" id="5194813at2"/>
<dbReference type="EMBL" id="VIVK01000003">
    <property type="protein sequence ID" value="TWD73001.1"/>
    <property type="molecule type" value="Genomic_DNA"/>
</dbReference>
<accession>A0A561B2B8</accession>
<sequence length="85" mass="9657">MTTAPILQQPDAARTDEFTHDLEQFIETYCADGRWYSRRHDSEVPFAGNDNELDQIALGSQVARWNRLPHVVRTPTGTIAEILTT</sequence>
<name>A0A561B2B8_9ACTN</name>
<keyword evidence="2" id="KW-1185">Reference proteome</keyword>
<evidence type="ECO:0000313" key="1">
    <source>
        <dbReference type="EMBL" id="TWD73001.1"/>
    </source>
</evidence>
<comment type="caution">
    <text evidence="1">The sequence shown here is derived from an EMBL/GenBank/DDBJ whole genome shotgun (WGS) entry which is preliminary data.</text>
</comment>
<evidence type="ECO:0000313" key="2">
    <source>
        <dbReference type="Proteomes" id="UP000318380"/>
    </source>
</evidence>
<reference evidence="1 2" key="1">
    <citation type="submission" date="2019-06" db="EMBL/GenBank/DDBJ databases">
        <title>Sequencing the genomes of 1000 actinobacteria strains.</title>
        <authorList>
            <person name="Klenk H.-P."/>
        </authorList>
    </citation>
    <scope>NUCLEOTIDE SEQUENCE [LARGE SCALE GENOMIC DNA]</scope>
    <source>
        <strain evidence="1 2">DSM 24683</strain>
    </source>
</reference>
<gene>
    <name evidence="1" type="ORF">FB561_6885</name>
</gene>